<dbReference type="Proteomes" id="UP001175000">
    <property type="component" value="Unassembled WGS sequence"/>
</dbReference>
<evidence type="ECO:0000256" key="1">
    <source>
        <dbReference type="SAM" id="MobiDB-lite"/>
    </source>
</evidence>
<dbReference type="Pfam" id="PF00856">
    <property type="entry name" value="SET"/>
    <property type="match status" value="1"/>
</dbReference>
<dbReference type="Gene3D" id="2.170.270.10">
    <property type="entry name" value="SET domain"/>
    <property type="match status" value="1"/>
</dbReference>
<accession>A0AA39WB41</accession>
<proteinExistence type="predicted"/>
<dbReference type="PANTHER" id="PTHR47332:SF6">
    <property type="entry name" value="SET DOMAIN-CONTAINING PROTEIN"/>
    <property type="match status" value="1"/>
</dbReference>
<evidence type="ECO:0000313" key="3">
    <source>
        <dbReference type="EMBL" id="KAK0611458.1"/>
    </source>
</evidence>
<dbReference type="EMBL" id="JAULSU010000007">
    <property type="protein sequence ID" value="KAK0611458.1"/>
    <property type="molecule type" value="Genomic_DNA"/>
</dbReference>
<feature type="region of interest" description="Disordered" evidence="1">
    <location>
        <begin position="33"/>
        <end position="60"/>
    </location>
</feature>
<dbReference type="SUPFAM" id="SSF82199">
    <property type="entry name" value="SET domain"/>
    <property type="match status" value="1"/>
</dbReference>
<name>A0AA39WB41_9PEZI</name>
<gene>
    <name evidence="3" type="ORF">B0T14DRAFT_440556</name>
</gene>
<organism evidence="3 4">
    <name type="scientific">Immersiella caudata</name>
    <dbReference type="NCBI Taxonomy" id="314043"/>
    <lineage>
        <taxon>Eukaryota</taxon>
        <taxon>Fungi</taxon>
        <taxon>Dikarya</taxon>
        <taxon>Ascomycota</taxon>
        <taxon>Pezizomycotina</taxon>
        <taxon>Sordariomycetes</taxon>
        <taxon>Sordariomycetidae</taxon>
        <taxon>Sordariales</taxon>
        <taxon>Lasiosphaeriaceae</taxon>
        <taxon>Immersiella</taxon>
    </lineage>
</organism>
<dbReference type="AlphaFoldDB" id="A0AA39WB41"/>
<dbReference type="InterPro" id="IPR053185">
    <property type="entry name" value="SET_domain_protein"/>
</dbReference>
<dbReference type="PANTHER" id="PTHR47332">
    <property type="entry name" value="SET DOMAIN-CONTAINING PROTEIN 5"/>
    <property type="match status" value="1"/>
</dbReference>
<keyword evidence="4" id="KW-1185">Reference proteome</keyword>
<dbReference type="InterPro" id="IPR046341">
    <property type="entry name" value="SET_dom_sf"/>
</dbReference>
<sequence>MTPLPSLSLSTPSPSTCLWTPRGSPYPLTSLASGTCPSPSGPSIPWSRPPSCPDPPNKHIGGDHPDDCIFTYPTFRNGQGISIITFPSIAASLAESLDDGIVPDSVKNFPSSPQAPSHLQHKKAYTVKDIPGRGKGVILTRDAARHERMLTGHPVLLVRFDFLSSERFGSDLIQEMLEEAVSALPEETQKAIEGLARGKKGKQGWVADVIKTNGYGGMDVEGVGHIALFLDGSRVNHGCRPTVFWRYNAKTMTMEMVAVRDLKAGEEIVHTYIPLGYTLQERELMLKVWGFKCSCSLCSASPQETAASDDRRERLFEIHQTLTSATQEASLPRERIDAIVREASALIGLEGLDPLVEYMFVFARAYMSINEVALARKYTQLAEAKLRLYEGEDSANNSVPMQMLWRELKELEKEIDEDEW</sequence>
<protein>
    <recommendedName>
        <fullName evidence="2">SET domain-containing protein</fullName>
    </recommendedName>
</protein>
<dbReference type="InterPro" id="IPR001214">
    <property type="entry name" value="SET_dom"/>
</dbReference>
<feature type="compositionally biased region" description="Pro residues" evidence="1">
    <location>
        <begin position="39"/>
        <end position="55"/>
    </location>
</feature>
<comment type="caution">
    <text evidence="3">The sequence shown here is derived from an EMBL/GenBank/DDBJ whole genome shotgun (WGS) entry which is preliminary data.</text>
</comment>
<evidence type="ECO:0000259" key="2">
    <source>
        <dbReference type="PROSITE" id="PS50280"/>
    </source>
</evidence>
<dbReference type="CDD" id="cd20071">
    <property type="entry name" value="SET_SMYD"/>
    <property type="match status" value="1"/>
</dbReference>
<feature type="domain" description="SET" evidence="2">
    <location>
        <begin position="122"/>
        <end position="273"/>
    </location>
</feature>
<evidence type="ECO:0000313" key="4">
    <source>
        <dbReference type="Proteomes" id="UP001175000"/>
    </source>
</evidence>
<reference evidence="3" key="1">
    <citation type="submission" date="2023-06" db="EMBL/GenBank/DDBJ databases">
        <title>Genome-scale phylogeny and comparative genomics of the fungal order Sordariales.</title>
        <authorList>
            <consortium name="Lawrence Berkeley National Laboratory"/>
            <person name="Hensen N."/>
            <person name="Bonometti L."/>
            <person name="Westerberg I."/>
            <person name="Brannstrom I.O."/>
            <person name="Guillou S."/>
            <person name="Cros-Aarteil S."/>
            <person name="Calhoun S."/>
            <person name="Haridas S."/>
            <person name="Kuo A."/>
            <person name="Mondo S."/>
            <person name="Pangilinan J."/>
            <person name="Riley R."/>
            <person name="Labutti K."/>
            <person name="Andreopoulos B."/>
            <person name="Lipzen A."/>
            <person name="Chen C."/>
            <person name="Yanf M."/>
            <person name="Daum C."/>
            <person name="Ng V."/>
            <person name="Clum A."/>
            <person name="Steindorff A."/>
            <person name="Ohm R."/>
            <person name="Martin F."/>
            <person name="Silar P."/>
            <person name="Natvig D."/>
            <person name="Lalanne C."/>
            <person name="Gautier V."/>
            <person name="Ament-Velasquez S.L."/>
            <person name="Kruys A."/>
            <person name="Hutchinson M.I."/>
            <person name="Powell A.J."/>
            <person name="Barry K."/>
            <person name="Miller A.N."/>
            <person name="Grigoriev I.V."/>
            <person name="Debuchy R."/>
            <person name="Gladieux P."/>
            <person name="Thoren M.H."/>
            <person name="Johannesson H."/>
        </authorList>
    </citation>
    <scope>NUCLEOTIDE SEQUENCE</scope>
    <source>
        <strain evidence="3">CBS 606.72</strain>
    </source>
</reference>
<dbReference type="PROSITE" id="PS50280">
    <property type="entry name" value="SET"/>
    <property type="match status" value="1"/>
</dbReference>